<dbReference type="RefSeq" id="WP_281805741.1">
    <property type="nucleotide sequence ID" value="NZ_BSEC01000002.1"/>
</dbReference>
<evidence type="ECO:0000256" key="2">
    <source>
        <dbReference type="ARBA" id="ARBA00022618"/>
    </source>
</evidence>
<protein>
    <submittedName>
        <fullName evidence="6">Transcriptional regulator</fullName>
    </submittedName>
</protein>
<accession>A0A9W6LU22</accession>
<dbReference type="Proteomes" id="UP001144323">
    <property type="component" value="Unassembled WGS sequence"/>
</dbReference>
<reference evidence="6" key="1">
    <citation type="journal article" date="2023" name="Int. J. Syst. Evol. Microbiol.">
        <title>Methylocystis iwaonis sp. nov., a type II methane-oxidizing bacterium from surface soil of a rice paddy field in Japan, and emended description of the genus Methylocystis (ex Whittenbury et al. 1970) Bowman et al. 1993.</title>
        <authorList>
            <person name="Kaise H."/>
            <person name="Sawadogo J.B."/>
            <person name="Alam M.S."/>
            <person name="Ueno C."/>
            <person name="Dianou D."/>
            <person name="Shinjo R."/>
            <person name="Asakawa S."/>
        </authorList>
    </citation>
    <scope>NUCLEOTIDE SEQUENCE</scope>
    <source>
        <strain evidence="6">LMG27198</strain>
    </source>
</reference>
<dbReference type="InterPro" id="IPR036388">
    <property type="entry name" value="WH-like_DNA-bd_sf"/>
</dbReference>
<sequence length="233" mass="25448">MSRVTAARLDRDLSDLPEGMRWREWMLRAEAAIFASAKPVSRETLARLVGDACRLDALLADINEELKGRPYEIVFVAGGWQFRTRPRHAETLRALAGAKDAGPPSFTKLEMLALSAIAYQQPVTRAELSRLAGHDISRDILGQLKSLGVIAPGPRAPMPGAPIAWVTTARFLEMFSLGSLRDLPELDTIEDAGALGREIDDTVEAALDDALGLAEEESAEDSALDETKLEAWR</sequence>
<evidence type="ECO:0000256" key="4">
    <source>
        <dbReference type="ARBA" id="ARBA00023306"/>
    </source>
</evidence>
<gene>
    <name evidence="6" type="ORF">LMG27198_40840</name>
</gene>
<dbReference type="EMBL" id="BSEC01000002">
    <property type="protein sequence ID" value="GLI95092.1"/>
    <property type="molecule type" value="Genomic_DNA"/>
</dbReference>
<dbReference type="InterPro" id="IPR005234">
    <property type="entry name" value="ScpB_csome_segregation"/>
</dbReference>
<evidence type="ECO:0000313" key="6">
    <source>
        <dbReference type="EMBL" id="GLI95092.1"/>
    </source>
</evidence>
<feature type="region of interest" description="Disordered" evidence="5">
    <location>
        <begin position="214"/>
        <end position="233"/>
    </location>
</feature>
<dbReference type="GO" id="GO:0051304">
    <property type="term" value="P:chromosome separation"/>
    <property type="evidence" value="ECO:0007669"/>
    <property type="project" value="InterPro"/>
</dbReference>
<dbReference type="Pfam" id="PF04079">
    <property type="entry name" value="SMC_ScpB"/>
    <property type="match status" value="1"/>
</dbReference>
<dbReference type="GO" id="GO:0051301">
    <property type="term" value="P:cell division"/>
    <property type="evidence" value="ECO:0007669"/>
    <property type="project" value="UniProtKB-KW"/>
</dbReference>
<keyword evidence="1" id="KW-0963">Cytoplasm</keyword>
<dbReference type="SUPFAM" id="SSF46785">
    <property type="entry name" value="Winged helix' DNA-binding domain"/>
    <property type="match status" value="2"/>
</dbReference>
<keyword evidence="2" id="KW-0132">Cell division</keyword>
<dbReference type="AlphaFoldDB" id="A0A9W6LU22"/>
<organism evidence="6 7">
    <name type="scientific">Methylocystis echinoides</name>
    <dbReference type="NCBI Taxonomy" id="29468"/>
    <lineage>
        <taxon>Bacteria</taxon>
        <taxon>Pseudomonadati</taxon>
        <taxon>Pseudomonadota</taxon>
        <taxon>Alphaproteobacteria</taxon>
        <taxon>Hyphomicrobiales</taxon>
        <taxon>Methylocystaceae</taxon>
        <taxon>Methylocystis</taxon>
    </lineage>
</organism>
<keyword evidence="7" id="KW-1185">Reference proteome</keyword>
<dbReference type="Gene3D" id="1.10.10.10">
    <property type="entry name" value="Winged helix-like DNA-binding domain superfamily/Winged helix DNA-binding domain"/>
    <property type="match status" value="2"/>
</dbReference>
<comment type="caution">
    <text evidence="6">The sequence shown here is derived from an EMBL/GenBank/DDBJ whole genome shotgun (WGS) entry which is preliminary data.</text>
</comment>
<feature type="compositionally biased region" description="Acidic residues" evidence="5">
    <location>
        <begin position="214"/>
        <end position="224"/>
    </location>
</feature>
<evidence type="ECO:0000256" key="3">
    <source>
        <dbReference type="ARBA" id="ARBA00022829"/>
    </source>
</evidence>
<dbReference type="InterPro" id="IPR036390">
    <property type="entry name" value="WH_DNA-bd_sf"/>
</dbReference>
<dbReference type="PIRSF" id="PIRSF019345">
    <property type="entry name" value="ScpB"/>
    <property type="match status" value="1"/>
</dbReference>
<evidence type="ECO:0000313" key="7">
    <source>
        <dbReference type="Proteomes" id="UP001144323"/>
    </source>
</evidence>
<keyword evidence="4" id="KW-0131">Cell cycle</keyword>
<dbReference type="PANTHER" id="PTHR34298">
    <property type="entry name" value="SEGREGATION AND CONDENSATION PROTEIN B"/>
    <property type="match status" value="1"/>
</dbReference>
<evidence type="ECO:0000256" key="5">
    <source>
        <dbReference type="SAM" id="MobiDB-lite"/>
    </source>
</evidence>
<keyword evidence="3" id="KW-0159">Chromosome partition</keyword>
<dbReference type="PANTHER" id="PTHR34298:SF2">
    <property type="entry name" value="SEGREGATION AND CONDENSATION PROTEIN B"/>
    <property type="match status" value="1"/>
</dbReference>
<proteinExistence type="predicted"/>
<name>A0A9W6LU22_9HYPH</name>
<evidence type="ECO:0000256" key="1">
    <source>
        <dbReference type="ARBA" id="ARBA00022490"/>
    </source>
</evidence>